<name>Q9Z9T6_ALKHA</name>
<sequence>MKTLEWAPADVPSIDKLVHIISSNNSYSHDVRMQKIQTSLNKSIDILKLIDYNYRRVKALYHKKGADCNEKDFIGLTVRECQQVF</sequence>
<accession>Q9Z9T6</accession>
<evidence type="ECO:0000313" key="1">
    <source>
        <dbReference type="EMBL" id="BAA75346.1"/>
    </source>
</evidence>
<reference evidence="1" key="1">
    <citation type="journal article" date="1999" name="Extremophiles">
        <title>Sequencing of three lambda clones from the genome of alkaliphilic Bacillus sp. strain C-125.</title>
        <authorList>
            <person name="Takami H."/>
            <person name="Nakasone K."/>
            <person name="Ogasawara N."/>
            <person name="Hirama C."/>
            <person name="Nakamura Y."/>
            <person name="Masui N."/>
            <person name="Fuji F."/>
            <person name="Takaki Y."/>
            <person name="Inoue A."/>
            <person name="Horikoshi K."/>
        </authorList>
    </citation>
    <scope>NUCLEOTIDE SEQUENCE</scope>
    <source>
        <strain evidence="1">C-125</strain>
    </source>
</reference>
<dbReference type="AlphaFoldDB" id="Q9Z9T6"/>
<dbReference type="EMBL" id="AB011838">
    <property type="protein sequence ID" value="BAA75346.1"/>
    <property type="molecule type" value="Genomic_DNA"/>
</dbReference>
<proteinExistence type="predicted"/>
<protein>
    <submittedName>
        <fullName evidence="1">YdhN protein</fullName>
    </submittedName>
</protein>
<gene>
    <name evidence="1" type="primary">ydhN</name>
</gene>
<organism evidence="1">
    <name type="scientific">Halalkalibacterium halodurans</name>
    <name type="common">Bacillus halodurans</name>
    <dbReference type="NCBI Taxonomy" id="86665"/>
    <lineage>
        <taxon>Bacteria</taxon>
        <taxon>Bacillati</taxon>
        <taxon>Bacillota</taxon>
        <taxon>Bacilli</taxon>
        <taxon>Bacillales</taxon>
        <taxon>Bacillaceae</taxon>
        <taxon>Halalkalibacterium (ex Joshi et al. 2022)</taxon>
    </lineage>
</organism>